<gene>
    <name evidence="1" type="ORF">NDI37_12330</name>
</gene>
<comment type="caution">
    <text evidence="1">The sequence shown here is derived from an EMBL/GenBank/DDBJ whole genome shotgun (WGS) entry which is preliminary data.</text>
</comment>
<evidence type="ECO:0000313" key="2">
    <source>
        <dbReference type="Proteomes" id="UP001442494"/>
    </source>
</evidence>
<name>A0ABV0JQ95_9CYAN</name>
<dbReference type="RefSeq" id="WP_190425186.1">
    <property type="nucleotide sequence ID" value="NZ_JAMPKK010000023.1"/>
</dbReference>
<organism evidence="1 2">
    <name type="scientific">Funiculus sociatus GB2-A5</name>
    <dbReference type="NCBI Taxonomy" id="2933946"/>
    <lineage>
        <taxon>Bacteria</taxon>
        <taxon>Bacillati</taxon>
        <taxon>Cyanobacteriota</taxon>
        <taxon>Cyanophyceae</taxon>
        <taxon>Coleofasciculales</taxon>
        <taxon>Coleofasciculaceae</taxon>
        <taxon>Funiculus</taxon>
    </lineage>
</organism>
<dbReference type="Proteomes" id="UP001442494">
    <property type="component" value="Unassembled WGS sequence"/>
</dbReference>
<evidence type="ECO:0000313" key="1">
    <source>
        <dbReference type="EMBL" id="MEP0865254.1"/>
    </source>
</evidence>
<proteinExistence type="predicted"/>
<reference evidence="1 2" key="1">
    <citation type="submission" date="2022-04" db="EMBL/GenBank/DDBJ databases">
        <title>Positive selection, recombination, and allopatry shape intraspecific diversity of widespread and dominant cyanobacteria.</title>
        <authorList>
            <person name="Wei J."/>
            <person name="Shu W."/>
            <person name="Hu C."/>
        </authorList>
    </citation>
    <scope>NUCLEOTIDE SEQUENCE [LARGE SCALE GENOMIC DNA]</scope>
    <source>
        <strain evidence="1 2">GB2-A5</strain>
    </source>
</reference>
<accession>A0ABV0JQ95</accession>
<protein>
    <submittedName>
        <fullName evidence="1">Uncharacterized protein</fullName>
    </submittedName>
</protein>
<keyword evidence="2" id="KW-1185">Reference proteome</keyword>
<dbReference type="EMBL" id="JAMPKK010000023">
    <property type="protein sequence ID" value="MEP0865254.1"/>
    <property type="molecule type" value="Genomic_DNA"/>
</dbReference>
<sequence length="118" mass="13997">MSPLYPDEEDQDDFRLIPPHRRETTWTGKLRKFHSQFDSSIRAKFRDCLFREIEEGGVVTFQILCPNEAVQKRLIQKKQKIGNTVRWIWLQKIDRLAICVDNGGLQCQVFSLQKYLIE</sequence>